<proteinExistence type="predicted"/>
<comment type="caution">
    <text evidence="1">The sequence shown here is derived from an EMBL/GenBank/DDBJ whole genome shotgun (WGS) entry which is preliminary data.</text>
</comment>
<name>A0A1R1YK69_9FUNG</name>
<dbReference type="AlphaFoldDB" id="A0A1R1YK69"/>
<protein>
    <submittedName>
        <fullName evidence="1">Uncharacterized protein</fullName>
    </submittedName>
</protein>
<evidence type="ECO:0000313" key="2">
    <source>
        <dbReference type="Proteomes" id="UP000187429"/>
    </source>
</evidence>
<dbReference type="EMBL" id="LSSM01001094">
    <property type="protein sequence ID" value="OMJ27270.1"/>
    <property type="molecule type" value="Genomic_DNA"/>
</dbReference>
<organism evidence="1 2">
    <name type="scientific">Smittium culicis</name>
    <dbReference type="NCBI Taxonomy" id="133412"/>
    <lineage>
        <taxon>Eukaryota</taxon>
        <taxon>Fungi</taxon>
        <taxon>Fungi incertae sedis</taxon>
        <taxon>Zoopagomycota</taxon>
        <taxon>Kickxellomycotina</taxon>
        <taxon>Harpellomycetes</taxon>
        <taxon>Harpellales</taxon>
        <taxon>Legeriomycetaceae</taxon>
        <taxon>Smittium</taxon>
    </lineage>
</organism>
<keyword evidence="2" id="KW-1185">Reference proteome</keyword>
<accession>A0A1R1YK69</accession>
<reference evidence="2" key="1">
    <citation type="submission" date="2017-01" db="EMBL/GenBank/DDBJ databases">
        <authorList>
            <person name="Wang Y."/>
            <person name="White M."/>
            <person name="Kvist S."/>
            <person name="Moncalvo J.-M."/>
        </authorList>
    </citation>
    <scope>NUCLEOTIDE SEQUENCE [LARGE SCALE GENOMIC DNA]</scope>
    <source>
        <strain evidence="2">ID-206-W2</strain>
    </source>
</reference>
<evidence type="ECO:0000313" key="1">
    <source>
        <dbReference type="EMBL" id="OMJ27270.1"/>
    </source>
</evidence>
<sequence length="135" mass="15723">MLKTKKTAYSCAISYPQYGEFLNTLCSCEYSAFDPDVCYNLFLTVLEYSKFLNSNPVYRDKKAIKWCNENISKLFGFIWDGSGYIETLLKLKNDYYSEKAPNLKIHLEHSILLKFNSFIDSVPNQNSLITKVYIH</sequence>
<gene>
    <name evidence="1" type="ORF">AYI69_g3301</name>
</gene>
<dbReference type="Proteomes" id="UP000187429">
    <property type="component" value="Unassembled WGS sequence"/>
</dbReference>